<dbReference type="SUPFAM" id="SSF57997">
    <property type="entry name" value="Tropomyosin"/>
    <property type="match status" value="1"/>
</dbReference>
<dbReference type="OrthoDB" id="1917992at2759"/>
<feature type="coiled-coil region" evidence="3">
    <location>
        <begin position="80"/>
        <end position="210"/>
    </location>
</feature>
<comment type="caution">
    <text evidence="4">The sequence shown here is derived from an EMBL/GenBank/DDBJ whole genome shotgun (WGS) entry which is preliminary data.</text>
</comment>
<name>A0A7J7NP34_9MAGN</name>
<dbReference type="Proteomes" id="UP000541444">
    <property type="component" value="Unassembled WGS sequence"/>
</dbReference>
<feature type="non-terminal residue" evidence="4">
    <location>
        <position position="1"/>
    </location>
</feature>
<dbReference type="AlphaFoldDB" id="A0A7J7NP34"/>
<dbReference type="PANTHER" id="PTHR31580">
    <property type="entry name" value="FILAMENT-LIKE PLANT PROTEIN 4"/>
    <property type="match status" value="1"/>
</dbReference>
<sequence length="280" mass="32544">ETWLKLREKDTQIGDEDWREGREAHIGEREREGEMVLVDEQQSTVVHRRILQKLLWDKTDKLERSVKDLNAKLGEDGIRSRSLKQEVDEALQKRREAEERSAQLDAALKECIQQLSFVRKEQERRVQDALQKMTLKHENVQKILEEKLSETNMSIAKLEAQSSHFSHSLQNKEKLIDDLNEQNSQAEAHLKALIDRINSTEKDNASLNYELCMLETELEFNRRSADASHKQHLESAKKIAKLETECQKLRVLVKKRLPGPAALAKMKTEVEMMGREPTET</sequence>
<dbReference type="EMBL" id="JACGCM010000671">
    <property type="protein sequence ID" value="KAF6168977.1"/>
    <property type="molecule type" value="Genomic_DNA"/>
</dbReference>
<evidence type="ECO:0000256" key="2">
    <source>
        <dbReference type="ARBA" id="ARBA00023054"/>
    </source>
</evidence>
<comment type="similarity">
    <text evidence="1">Belongs to the FPP family.</text>
</comment>
<reference evidence="4 5" key="1">
    <citation type="journal article" date="2020" name="IScience">
        <title>Genome Sequencing of the Endangered Kingdonia uniflora (Circaeasteraceae, Ranunculales) Reveals Potential Mechanisms of Evolutionary Specialization.</title>
        <authorList>
            <person name="Sun Y."/>
            <person name="Deng T."/>
            <person name="Zhang A."/>
            <person name="Moore M.J."/>
            <person name="Landis J.B."/>
            <person name="Lin N."/>
            <person name="Zhang H."/>
            <person name="Zhang X."/>
            <person name="Huang J."/>
            <person name="Zhang X."/>
            <person name="Sun H."/>
            <person name="Wang H."/>
        </authorList>
    </citation>
    <scope>NUCLEOTIDE SEQUENCE [LARGE SCALE GENOMIC DNA]</scope>
    <source>
        <strain evidence="4">TB1705</strain>
        <tissue evidence="4">Leaf</tissue>
    </source>
</reference>
<accession>A0A7J7NP34</accession>
<proteinExistence type="inferred from homology"/>
<evidence type="ECO:0000256" key="3">
    <source>
        <dbReference type="SAM" id="Coils"/>
    </source>
</evidence>
<organism evidence="4 5">
    <name type="scientific">Kingdonia uniflora</name>
    <dbReference type="NCBI Taxonomy" id="39325"/>
    <lineage>
        <taxon>Eukaryota</taxon>
        <taxon>Viridiplantae</taxon>
        <taxon>Streptophyta</taxon>
        <taxon>Embryophyta</taxon>
        <taxon>Tracheophyta</taxon>
        <taxon>Spermatophyta</taxon>
        <taxon>Magnoliopsida</taxon>
        <taxon>Ranunculales</taxon>
        <taxon>Circaeasteraceae</taxon>
        <taxon>Kingdonia</taxon>
    </lineage>
</organism>
<dbReference type="Pfam" id="PF05911">
    <property type="entry name" value="FPP"/>
    <property type="match status" value="1"/>
</dbReference>
<dbReference type="InterPro" id="IPR008587">
    <property type="entry name" value="FPP_plant"/>
</dbReference>
<gene>
    <name evidence="4" type="ORF">GIB67_038474</name>
</gene>
<dbReference type="PANTHER" id="PTHR31580:SF22">
    <property type="entry name" value="FILAMENT-LIKE PLANT PROTEIN 7"/>
    <property type="match status" value="1"/>
</dbReference>
<keyword evidence="2 3" id="KW-0175">Coiled coil</keyword>
<keyword evidence="5" id="KW-1185">Reference proteome</keyword>
<protein>
    <submittedName>
        <fullName evidence="4">Uncharacterized protein</fullName>
    </submittedName>
</protein>
<evidence type="ECO:0000256" key="1">
    <source>
        <dbReference type="ARBA" id="ARBA00005921"/>
    </source>
</evidence>
<evidence type="ECO:0000313" key="4">
    <source>
        <dbReference type="EMBL" id="KAF6168977.1"/>
    </source>
</evidence>
<evidence type="ECO:0000313" key="5">
    <source>
        <dbReference type="Proteomes" id="UP000541444"/>
    </source>
</evidence>